<feature type="region of interest" description="Disordered" evidence="3">
    <location>
        <begin position="348"/>
        <end position="369"/>
    </location>
</feature>
<dbReference type="PANTHER" id="PTHR46333">
    <property type="entry name" value="CYTOKINESIS PROTEIN 3"/>
    <property type="match status" value="1"/>
</dbReference>
<dbReference type="Gene3D" id="2.30.30.40">
    <property type="entry name" value="SH3 Domains"/>
    <property type="match status" value="1"/>
</dbReference>
<evidence type="ECO:0000313" key="5">
    <source>
        <dbReference type="EMBL" id="ODQ65056.1"/>
    </source>
</evidence>
<dbReference type="EMBL" id="KV454410">
    <property type="protein sequence ID" value="ODQ65056.1"/>
    <property type="molecule type" value="Genomic_DNA"/>
</dbReference>
<dbReference type="InterPro" id="IPR052557">
    <property type="entry name" value="CAP/Cytokinesis_protein"/>
</dbReference>
<dbReference type="Pfam" id="PF00018">
    <property type="entry name" value="SH3_1"/>
    <property type="match status" value="1"/>
</dbReference>
<feature type="compositionally biased region" description="Polar residues" evidence="3">
    <location>
        <begin position="358"/>
        <end position="369"/>
    </location>
</feature>
<dbReference type="GO" id="GO:0140278">
    <property type="term" value="P:mitotic division septum assembly"/>
    <property type="evidence" value="ECO:0007669"/>
    <property type="project" value="TreeGrafter"/>
</dbReference>
<feature type="region of interest" description="Disordered" evidence="3">
    <location>
        <begin position="474"/>
        <end position="506"/>
    </location>
</feature>
<feature type="region of interest" description="Disordered" evidence="3">
    <location>
        <begin position="544"/>
        <end position="567"/>
    </location>
</feature>
<feature type="region of interest" description="Disordered" evidence="3">
    <location>
        <begin position="298"/>
        <end position="335"/>
    </location>
</feature>
<protein>
    <recommendedName>
        <fullName evidence="4">SH3 domain-containing protein</fullName>
    </recommendedName>
</protein>
<evidence type="ECO:0000313" key="6">
    <source>
        <dbReference type="Proteomes" id="UP000095009"/>
    </source>
</evidence>
<dbReference type="InterPro" id="IPR056409">
    <property type="entry name" value="Ig_CYK3_C"/>
</dbReference>
<feature type="region of interest" description="Disordered" evidence="3">
    <location>
        <begin position="140"/>
        <end position="202"/>
    </location>
</feature>
<feature type="domain" description="SH3" evidence="4">
    <location>
        <begin position="6"/>
        <end position="67"/>
    </location>
</feature>
<accession>A0A1E3PI01</accession>
<dbReference type="OrthoDB" id="6129702at2759"/>
<dbReference type="Proteomes" id="UP000095009">
    <property type="component" value="Unassembled WGS sequence"/>
</dbReference>
<dbReference type="SMART" id="SM00460">
    <property type="entry name" value="TGc"/>
    <property type="match status" value="1"/>
</dbReference>
<feature type="compositionally biased region" description="Low complexity" evidence="3">
    <location>
        <begin position="146"/>
        <end position="159"/>
    </location>
</feature>
<dbReference type="PROSITE" id="PS50002">
    <property type="entry name" value="SH3"/>
    <property type="match status" value="1"/>
</dbReference>
<reference evidence="5 6" key="1">
    <citation type="journal article" date="2016" name="Proc. Natl. Acad. Sci. U.S.A.">
        <title>Comparative genomics of biotechnologically important yeasts.</title>
        <authorList>
            <person name="Riley R."/>
            <person name="Haridas S."/>
            <person name="Wolfe K.H."/>
            <person name="Lopes M.R."/>
            <person name="Hittinger C.T."/>
            <person name="Goeker M."/>
            <person name="Salamov A.A."/>
            <person name="Wisecaver J.H."/>
            <person name="Long T.M."/>
            <person name="Calvey C.H."/>
            <person name="Aerts A.L."/>
            <person name="Barry K.W."/>
            <person name="Choi C."/>
            <person name="Clum A."/>
            <person name="Coughlan A.Y."/>
            <person name="Deshpande S."/>
            <person name="Douglass A.P."/>
            <person name="Hanson S.J."/>
            <person name="Klenk H.-P."/>
            <person name="LaButti K.M."/>
            <person name="Lapidus A."/>
            <person name="Lindquist E.A."/>
            <person name="Lipzen A.M."/>
            <person name="Meier-Kolthoff J.P."/>
            <person name="Ohm R.A."/>
            <person name="Otillar R.P."/>
            <person name="Pangilinan J.L."/>
            <person name="Peng Y."/>
            <person name="Rokas A."/>
            <person name="Rosa C.A."/>
            <person name="Scheuner C."/>
            <person name="Sibirny A.A."/>
            <person name="Slot J.C."/>
            <person name="Stielow J.B."/>
            <person name="Sun H."/>
            <person name="Kurtzman C.P."/>
            <person name="Blackwell M."/>
            <person name="Grigoriev I.V."/>
            <person name="Jeffries T.W."/>
        </authorList>
    </citation>
    <scope>NUCLEOTIDE SEQUENCE [LARGE SCALE GENOMIC DNA]</scope>
    <source>
        <strain evidence="5 6">DSM 6958</strain>
    </source>
</reference>
<sequence>MDSVPKCPFWVKAIYSSSAEQKGDLGFIEGDLIQVLNLGDGNWWNGQLHRNKTIGQFPRNYIELYSHSHSDSTPNIKTEIQSSKGLEQLETDVVPIKSEDSLEDLNISIGSKDGLRSESPLLNNMIHNISQYSDVMNSSERITHNNSRSSQANRQSIISTNGSGNMFHHSSASMVSFPSTSERSVEKDFGDEFENSVPNQHSKITIQNRRRDSLNLKNGSPLSSFSASESSLLEDNIFEAISSIRLDDVPVKQTLDPLARLNTNHVEESEPSAQHYSALSKLKFNLEHDKYKSLSISGSLKRSGDLTGPSLNEDSYAVSDDEESSANNYEPFSPDSYKDLVDSLKSGIINPQRDDSFKGTSPTQKNTSLFSHSSPISLGILGTNSSSKLSLGYFKTADSIIKPQHLGPLIGNLPHGLPGFSELEAETPVELPRSSRNPSPFPDLVSQKSQIQKKSSGFLKKLFGNASNTTNSFLDASNNNTNSNNVLSHSSEDHVNSNSPVSPSTIPSSLSLNLLKNAVSNTVSRKSNALSLSSLTGFNDGALFPPGKNKDSKPPLILSNSNKRPNLSSSLSISSLLATPETKLDQNDPQAYIEMQRNVHRANTLTIHEKEARKKRYLLRGNNIVDPLYLLSQVEGDETVAFVENRLDVEDLNFDHVDKVMNSVSRMPKSFTPTTFVTDIIGREFGSALEQLRAIFVFCAEEISWEKPGAHSELETDFSRVLGNKRASAYELAVTVQELCQAINVYCEVVRGYLKAPGEIFDGPGIMKPNHSWNAVLINNEWRFIDCSLASPSHPARRCYSNAIYNKAESFYFLAHPTEMIFTHVPNMMSMQHIKPPLDHRVAYALPLACPAGITSGIELVGFDNSSLRLEDLEVGEIIVQVPNDVEIVAEVQAGVITAAGIEVLNESSNSCSVKLSALSQVFWKMGVRYYRIKALLPPGYGQGVLNIYAGHKGSVVSAQINVLPIALSLPITHSGKDFDYNFVMRHPTLHCKRQDIYICDPQCRNISAGSTLKFSVDQHPSNGINAAAGFARTKIAIRSPSHKIYKLTKQPAHIHEAFGCWSASIKCLEVGTWKGLVLADTGSAWNVFAEWQCT</sequence>
<feature type="compositionally biased region" description="Low complexity" evidence="3">
    <location>
        <begin position="477"/>
        <end position="489"/>
    </location>
</feature>
<dbReference type="SMART" id="SM00326">
    <property type="entry name" value="SH3"/>
    <property type="match status" value="1"/>
</dbReference>
<feature type="compositionally biased region" description="Polar residues" evidence="3">
    <location>
        <begin position="496"/>
        <end position="506"/>
    </location>
</feature>
<keyword evidence="6" id="KW-1185">Reference proteome</keyword>
<dbReference type="Pfam" id="PF01841">
    <property type="entry name" value="Transglut_core"/>
    <property type="match status" value="1"/>
</dbReference>
<evidence type="ECO:0000256" key="1">
    <source>
        <dbReference type="ARBA" id="ARBA00022443"/>
    </source>
</evidence>
<dbReference type="InterPro" id="IPR038765">
    <property type="entry name" value="Papain-like_cys_pep_sf"/>
</dbReference>
<evidence type="ECO:0000256" key="3">
    <source>
        <dbReference type="SAM" id="MobiDB-lite"/>
    </source>
</evidence>
<dbReference type="Gene3D" id="3.10.620.30">
    <property type="match status" value="1"/>
</dbReference>
<feature type="compositionally biased region" description="Polar residues" evidence="3">
    <location>
        <begin position="160"/>
        <end position="182"/>
    </location>
</feature>
<dbReference type="InterPro" id="IPR036028">
    <property type="entry name" value="SH3-like_dom_sf"/>
</dbReference>
<dbReference type="PANTHER" id="PTHR46333:SF2">
    <property type="entry name" value="CYTOKINESIS PROTEIN 3"/>
    <property type="match status" value="1"/>
</dbReference>
<dbReference type="STRING" id="857566.A0A1E3PI01"/>
<dbReference type="Pfam" id="PF24584">
    <property type="entry name" value="Ig_CYK3_C"/>
    <property type="match status" value="1"/>
</dbReference>
<dbReference type="AlphaFoldDB" id="A0A1E3PI01"/>
<feature type="region of interest" description="Disordered" evidence="3">
    <location>
        <begin position="426"/>
        <end position="447"/>
    </location>
</feature>
<dbReference type="SUPFAM" id="SSF50044">
    <property type="entry name" value="SH3-domain"/>
    <property type="match status" value="1"/>
</dbReference>
<dbReference type="InterPro" id="IPR001452">
    <property type="entry name" value="SH3_domain"/>
</dbReference>
<evidence type="ECO:0000259" key="4">
    <source>
        <dbReference type="PROSITE" id="PS50002"/>
    </source>
</evidence>
<evidence type="ECO:0000256" key="2">
    <source>
        <dbReference type="PROSITE-ProRule" id="PRU00192"/>
    </source>
</evidence>
<dbReference type="SUPFAM" id="SSF54001">
    <property type="entry name" value="Cysteine proteinases"/>
    <property type="match status" value="1"/>
</dbReference>
<name>A0A1E3PI01_9ASCO</name>
<keyword evidence="1 2" id="KW-0728">SH3 domain</keyword>
<dbReference type="InterPro" id="IPR002931">
    <property type="entry name" value="Transglutaminase-like"/>
</dbReference>
<dbReference type="GO" id="GO:0110085">
    <property type="term" value="C:mitotic actomyosin contractile ring"/>
    <property type="evidence" value="ECO:0007669"/>
    <property type="project" value="TreeGrafter"/>
</dbReference>
<proteinExistence type="predicted"/>
<organism evidence="5 6">
    <name type="scientific">Nadsonia fulvescens var. elongata DSM 6958</name>
    <dbReference type="NCBI Taxonomy" id="857566"/>
    <lineage>
        <taxon>Eukaryota</taxon>
        <taxon>Fungi</taxon>
        <taxon>Dikarya</taxon>
        <taxon>Ascomycota</taxon>
        <taxon>Saccharomycotina</taxon>
        <taxon>Dipodascomycetes</taxon>
        <taxon>Dipodascales</taxon>
        <taxon>Dipodascales incertae sedis</taxon>
        <taxon>Nadsonia</taxon>
    </lineage>
</organism>
<gene>
    <name evidence="5" type="ORF">NADFUDRAFT_51655</name>
</gene>